<gene>
    <name evidence="1" type="ORF">C9F07_32505</name>
</gene>
<reference evidence="1 2" key="1">
    <citation type="submission" date="2018-03" db="EMBL/GenBank/DDBJ databases">
        <title>Non-Typhoidal Salmonella genome sequencing and assembly.</title>
        <authorList>
            <person name="Matchawe C."/>
        </authorList>
    </citation>
    <scope>NUCLEOTIDE SEQUENCE [LARGE SCALE GENOMIC DNA]</scope>
    <source>
        <strain evidence="1 2">22sa</strain>
    </source>
</reference>
<protein>
    <submittedName>
        <fullName evidence="1">LysR family transcriptional regulator</fullName>
    </submittedName>
</protein>
<proteinExistence type="predicted"/>
<evidence type="ECO:0000313" key="2">
    <source>
        <dbReference type="Proteomes" id="UP000298196"/>
    </source>
</evidence>
<feature type="non-terminal residue" evidence="1">
    <location>
        <position position="1"/>
    </location>
</feature>
<name>A0A4Z0KFP6_SALET</name>
<dbReference type="AlphaFoldDB" id="A0A4Z0KFP6"/>
<dbReference type="Proteomes" id="UP000298196">
    <property type="component" value="Unassembled WGS sequence"/>
</dbReference>
<organism evidence="1 2">
    <name type="scientific">Salmonella enterica subsp. enterica serovar Poona</name>
    <dbReference type="NCBI Taxonomy" id="436295"/>
    <lineage>
        <taxon>Bacteria</taxon>
        <taxon>Pseudomonadati</taxon>
        <taxon>Pseudomonadota</taxon>
        <taxon>Gammaproteobacteria</taxon>
        <taxon>Enterobacterales</taxon>
        <taxon>Enterobacteriaceae</taxon>
        <taxon>Salmonella</taxon>
    </lineage>
</organism>
<evidence type="ECO:0000313" key="1">
    <source>
        <dbReference type="EMBL" id="TGD36602.1"/>
    </source>
</evidence>
<sequence>HPPRPAAAPPTPDETGRAPLFVPNGLFGTRPGLKIPGAVGSTGTEACVM</sequence>
<comment type="caution">
    <text evidence="1">The sequence shown here is derived from an EMBL/GenBank/DDBJ whole genome shotgun (WGS) entry which is preliminary data.</text>
</comment>
<keyword evidence="2" id="KW-1185">Reference proteome</keyword>
<accession>A0A4Z0KFP6</accession>
<dbReference type="EMBL" id="PYKI01003228">
    <property type="protein sequence ID" value="TGD36602.1"/>
    <property type="molecule type" value="Genomic_DNA"/>
</dbReference>